<evidence type="ECO:0000313" key="3">
    <source>
        <dbReference type="Proteomes" id="UP000237846"/>
    </source>
</evidence>
<reference evidence="2 3" key="1">
    <citation type="submission" date="2018-03" db="EMBL/GenBank/DDBJ databases">
        <title>Genomic Encyclopedia of Archaeal and Bacterial Type Strains, Phase II (KMG-II): from individual species to whole genera.</title>
        <authorList>
            <person name="Goeker M."/>
        </authorList>
    </citation>
    <scope>NUCLEOTIDE SEQUENCE [LARGE SCALE GENOMIC DNA]</scope>
    <source>
        <strain evidence="2 3">DSM 45601</strain>
    </source>
</reference>
<protein>
    <submittedName>
        <fullName evidence="2">Uncharacterized protein</fullName>
    </submittedName>
</protein>
<dbReference type="EMBL" id="PVZC01000008">
    <property type="protein sequence ID" value="PRX96238.1"/>
    <property type="molecule type" value="Genomic_DNA"/>
</dbReference>
<name>A0A2T0PXR2_9ACTN</name>
<accession>A0A2T0PXR2</accession>
<organism evidence="2 3">
    <name type="scientific">Allonocardiopsis opalescens</name>
    <dbReference type="NCBI Taxonomy" id="1144618"/>
    <lineage>
        <taxon>Bacteria</taxon>
        <taxon>Bacillati</taxon>
        <taxon>Actinomycetota</taxon>
        <taxon>Actinomycetes</taxon>
        <taxon>Streptosporangiales</taxon>
        <taxon>Allonocardiopsis</taxon>
    </lineage>
</organism>
<sequence length="249" mass="27459">MTGENRGEWRVQERSSLAGDDAKSDPYQVSHAAWHALTVAVDHLSCLRSSLSQQMSRENTELSITVHIYAPSTLLRGAFENAARAVWLLGPGSRAERIRRRLAMQAGEVRNSARLWALMGRQPPRSKEDRIKQLAELLAAADARLSAEEAGKAVRKVPDYAEIVRDAGARTSVGADLAEVIWKGCSALAHGDMYGTLSMLALETIERRQNTVLTQVTASISGLYSTTMATTTLIERGFELYKQRGTRYL</sequence>
<dbReference type="AlphaFoldDB" id="A0A2T0PXR2"/>
<evidence type="ECO:0000313" key="2">
    <source>
        <dbReference type="EMBL" id="PRX96238.1"/>
    </source>
</evidence>
<gene>
    <name evidence="2" type="ORF">CLV72_108245</name>
</gene>
<evidence type="ECO:0000256" key="1">
    <source>
        <dbReference type="SAM" id="MobiDB-lite"/>
    </source>
</evidence>
<feature type="region of interest" description="Disordered" evidence="1">
    <location>
        <begin position="1"/>
        <end position="23"/>
    </location>
</feature>
<dbReference type="Proteomes" id="UP000237846">
    <property type="component" value="Unassembled WGS sequence"/>
</dbReference>
<feature type="compositionally biased region" description="Basic and acidic residues" evidence="1">
    <location>
        <begin position="1"/>
        <end position="13"/>
    </location>
</feature>
<proteinExistence type="predicted"/>
<comment type="caution">
    <text evidence="2">The sequence shown here is derived from an EMBL/GenBank/DDBJ whole genome shotgun (WGS) entry which is preliminary data.</text>
</comment>
<keyword evidence="3" id="KW-1185">Reference proteome</keyword>